<dbReference type="GO" id="GO:0016787">
    <property type="term" value="F:hydrolase activity"/>
    <property type="evidence" value="ECO:0007669"/>
    <property type="project" value="UniProtKB-KW"/>
</dbReference>
<dbReference type="RefSeq" id="WP_015155089.1">
    <property type="nucleotide sequence ID" value="NC_019695.1"/>
</dbReference>
<dbReference type="InterPro" id="IPR006675">
    <property type="entry name" value="HDIG_dom"/>
</dbReference>
<keyword evidence="4" id="KW-1185">Reference proteome</keyword>
<keyword evidence="1" id="KW-1133">Transmembrane helix</keyword>
<dbReference type="PANTHER" id="PTHR36442">
    <property type="entry name" value="CYCLIC-DI-AMP PHOSPHODIESTERASE PGPH"/>
    <property type="match status" value="1"/>
</dbReference>
<dbReference type="Proteomes" id="UP000010384">
    <property type="component" value="Chromosome"/>
</dbReference>
<dbReference type="FunCoup" id="K9U1P6">
    <property type="interactions" value="17"/>
</dbReference>
<feature type="domain" description="HD/PDEase" evidence="2">
    <location>
        <begin position="598"/>
        <end position="759"/>
    </location>
</feature>
<evidence type="ECO:0000313" key="3">
    <source>
        <dbReference type="EMBL" id="AFY88543.1"/>
    </source>
</evidence>
<dbReference type="HOGENOM" id="CLU_015767_1_2_3"/>
<evidence type="ECO:0000259" key="2">
    <source>
        <dbReference type="SMART" id="SM00471"/>
    </source>
</evidence>
<keyword evidence="1" id="KW-0472">Membrane</keyword>
<feature type="transmembrane region" description="Helical" evidence="1">
    <location>
        <begin position="545"/>
        <end position="569"/>
    </location>
</feature>
<feature type="transmembrane region" description="Helical" evidence="1">
    <location>
        <begin position="485"/>
        <end position="502"/>
    </location>
</feature>
<dbReference type="SMART" id="SM00471">
    <property type="entry name" value="HDc"/>
    <property type="match status" value="1"/>
</dbReference>
<accession>K9U1P6</accession>
<feature type="transmembrane region" description="Helical" evidence="1">
    <location>
        <begin position="508"/>
        <end position="533"/>
    </location>
</feature>
<feature type="transmembrane region" description="Helical" evidence="1">
    <location>
        <begin position="393"/>
        <end position="412"/>
    </location>
</feature>
<dbReference type="SUPFAM" id="SSF109604">
    <property type="entry name" value="HD-domain/PDEase-like"/>
    <property type="match status" value="1"/>
</dbReference>
<dbReference type="InterPro" id="IPR006674">
    <property type="entry name" value="HD_domain"/>
</dbReference>
<dbReference type="OrthoDB" id="9806952at2"/>
<organism evidence="3 4">
    <name type="scientific">Chroococcidiopsis thermalis (strain PCC 7203)</name>
    <dbReference type="NCBI Taxonomy" id="251229"/>
    <lineage>
        <taxon>Bacteria</taxon>
        <taxon>Bacillati</taxon>
        <taxon>Cyanobacteriota</taxon>
        <taxon>Cyanophyceae</taxon>
        <taxon>Chroococcidiopsidales</taxon>
        <taxon>Chroococcidiopsidaceae</taxon>
        <taxon>Chroococcidiopsis</taxon>
    </lineage>
</organism>
<dbReference type="InterPro" id="IPR003607">
    <property type="entry name" value="HD/PDEase_dom"/>
</dbReference>
<dbReference type="Gene3D" id="1.10.3210.10">
    <property type="entry name" value="Hypothetical protein af1432"/>
    <property type="match status" value="1"/>
</dbReference>
<dbReference type="InParanoid" id="K9U1P6"/>
<sequence>MKKRTLFELLDLQLKKWWQLLPNQQQLTRKVCQAQPGVKAKKPPKVRRERTSALLILAVVLLTIMLGHRFANQPRLDEGTIAPETIRAPKAAQIVDTKTTAQNRQIAWRKAEPILVIDSTVNQKIWQKLQTNLTQGERLRQLAGNFPFTTTTNLSTAAQIYLRSCPDSQWQKVLAFLRDAQSRERQQNAATTNFASVKIEGFENEAMAQAARELNAYRLKTAKSHQFSMLMAKLSQVRQQYAQALSQLAQLQKATPPTLYESSWLDLSDPIWSKTVAGIRATTQRILAQGVYRGISSDTLQTAVNLQVRSHVPPQMEPLATQMLLTVLEPNLKEDEAQTKLAAAEAVAKIAPQMLNLERGEVIVRKGETIDHAAFITLDYFGLSRRGIGWSGLSKFGGIVSVAVGIFVWIAWKFERQKLRQRDCVLILLLALSTPLLLRLNLRYINLPAVGLLLGSFYGFPIGGTVVGLLGLLVPVGMDISGKSLLTGLAGGMLASWMAGWMRSREELALIGVAVSVTQGLAYLLGKVVLSAIGTDSVWNWYDVALQAGLFSLAGIVWSAIAIGISPYLEHFFDLVTPIRLAELANPNRPLLKRLATEAPGTFQHTLFVSTLAEAAARVLGCNVELVRTGTLYHDIGKLHDPLAFIENQMGGVNKHDEINDPWESAAIIRKHVTEGLVMARKCRLPMAIQAFIPEHQGTMAIAYFYHQAQQIARQDHSITVDERDFCYAGPAPQSRETALVMLADSCEAALRTLPAAGKSGGKEPTREEALAMVQKILRSRWQDNQLVDSGLTRADMDTIAETFVNIWQQFHHKRIAYPKRKE</sequence>
<dbReference type="KEGG" id="cthe:Chro_3076"/>
<dbReference type="AlphaFoldDB" id="K9U1P6"/>
<dbReference type="InterPro" id="IPR011621">
    <property type="entry name" value="Metal-dep_PHydrolase_7TM_intra"/>
</dbReference>
<dbReference type="Pfam" id="PF07698">
    <property type="entry name" value="7TM-7TMR_HD"/>
    <property type="match status" value="1"/>
</dbReference>
<dbReference type="NCBIfam" id="TIGR00277">
    <property type="entry name" value="HDIG"/>
    <property type="match status" value="1"/>
</dbReference>
<dbReference type="Pfam" id="PF01966">
    <property type="entry name" value="HD"/>
    <property type="match status" value="1"/>
</dbReference>
<proteinExistence type="predicted"/>
<dbReference type="InterPro" id="IPR052722">
    <property type="entry name" value="PgpH_phosphodiesterase"/>
</dbReference>
<feature type="transmembrane region" description="Helical" evidence="1">
    <location>
        <begin position="51"/>
        <end position="71"/>
    </location>
</feature>
<protein>
    <submittedName>
        <fullName evidence="3">Metal dependent phosphohydrolase</fullName>
    </submittedName>
</protein>
<dbReference type="PATRIC" id="fig|251229.3.peg.3594"/>
<evidence type="ECO:0000313" key="4">
    <source>
        <dbReference type="Proteomes" id="UP000010384"/>
    </source>
</evidence>
<reference evidence="3 4" key="1">
    <citation type="submission" date="2012-06" db="EMBL/GenBank/DDBJ databases">
        <title>Finished chromosome of genome of Chroococcidiopsis thermalis PCC 7203.</title>
        <authorList>
            <consortium name="US DOE Joint Genome Institute"/>
            <person name="Gugger M."/>
            <person name="Coursin T."/>
            <person name="Rippka R."/>
            <person name="Tandeau De Marsac N."/>
            <person name="Huntemann M."/>
            <person name="Wei C.-L."/>
            <person name="Han J."/>
            <person name="Detter J.C."/>
            <person name="Han C."/>
            <person name="Tapia R."/>
            <person name="Davenport K."/>
            <person name="Daligault H."/>
            <person name="Erkkila T."/>
            <person name="Gu W."/>
            <person name="Munk A.C.C."/>
            <person name="Teshima H."/>
            <person name="Xu Y."/>
            <person name="Chain P."/>
            <person name="Chen A."/>
            <person name="Krypides N."/>
            <person name="Mavromatis K."/>
            <person name="Markowitz V."/>
            <person name="Szeto E."/>
            <person name="Ivanova N."/>
            <person name="Mikhailova N."/>
            <person name="Ovchinnikova G."/>
            <person name="Pagani I."/>
            <person name="Pati A."/>
            <person name="Goodwin L."/>
            <person name="Peters L."/>
            <person name="Pitluck S."/>
            <person name="Woyke T."/>
            <person name="Kerfeld C."/>
        </authorList>
    </citation>
    <scope>NUCLEOTIDE SEQUENCE [LARGE SCALE GENOMIC DNA]</scope>
    <source>
        <strain evidence="3 4">PCC 7203</strain>
    </source>
</reference>
<dbReference type="CDD" id="cd00077">
    <property type="entry name" value="HDc"/>
    <property type="match status" value="1"/>
</dbReference>
<feature type="transmembrane region" description="Helical" evidence="1">
    <location>
        <begin position="424"/>
        <end position="442"/>
    </location>
</feature>
<dbReference type="eggNOG" id="COG1480">
    <property type="taxonomic scope" value="Bacteria"/>
</dbReference>
<name>K9U1P6_CHRTP</name>
<dbReference type="PANTHER" id="PTHR36442:SF1">
    <property type="entry name" value="CYCLIC-DI-AMP PHOSPHODIESTERASE PGPH"/>
    <property type="match status" value="1"/>
</dbReference>
<evidence type="ECO:0000256" key="1">
    <source>
        <dbReference type="SAM" id="Phobius"/>
    </source>
</evidence>
<dbReference type="Pfam" id="PF07697">
    <property type="entry name" value="7TMR-HDED"/>
    <property type="match status" value="1"/>
</dbReference>
<keyword evidence="3" id="KW-0378">Hydrolase</keyword>
<keyword evidence="1" id="KW-0812">Transmembrane</keyword>
<dbReference type="InterPro" id="IPR011624">
    <property type="entry name" value="Metal-dep_PHydrolase_7TM_extra"/>
</dbReference>
<dbReference type="EMBL" id="CP003597">
    <property type="protein sequence ID" value="AFY88543.1"/>
    <property type="molecule type" value="Genomic_DNA"/>
</dbReference>
<dbReference type="STRING" id="251229.Chro_3076"/>
<gene>
    <name evidence="3" type="ORF">Chro_3076</name>
</gene>
<feature type="transmembrane region" description="Helical" evidence="1">
    <location>
        <begin position="448"/>
        <end position="473"/>
    </location>
</feature>